<comment type="caution">
    <text evidence="1">The sequence shown here is derived from an EMBL/GenBank/DDBJ whole genome shotgun (WGS) entry which is preliminary data.</text>
</comment>
<evidence type="ECO:0000313" key="1">
    <source>
        <dbReference type="EMBL" id="KAK9141230.1"/>
    </source>
</evidence>
<gene>
    <name evidence="1" type="ORF">Scep_010911</name>
</gene>
<proteinExistence type="predicted"/>
<dbReference type="Proteomes" id="UP001419268">
    <property type="component" value="Unassembled WGS sequence"/>
</dbReference>
<dbReference type="AlphaFoldDB" id="A0AAP0JX18"/>
<sequence length="142" mass="16161">MDSWRDELGMQDRLSQRVIIVCVNNMNKWMNVKRGLPPYQHTMQMLSRSHPSMAPELLNRFLEVGNSIRSYRVTCLSMVVLAKVENVMGIYQGTSGMKRLMIFVTVPREYFAKSCSISSLNCLRLIGMSSTHALGHFLSNTA</sequence>
<keyword evidence="2" id="KW-1185">Reference proteome</keyword>
<organism evidence="1 2">
    <name type="scientific">Stephania cephalantha</name>
    <dbReference type="NCBI Taxonomy" id="152367"/>
    <lineage>
        <taxon>Eukaryota</taxon>
        <taxon>Viridiplantae</taxon>
        <taxon>Streptophyta</taxon>
        <taxon>Embryophyta</taxon>
        <taxon>Tracheophyta</taxon>
        <taxon>Spermatophyta</taxon>
        <taxon>Magnoliopsida</taxon>
        <taxon>Ranunculales</taxon>
        <taxon>Menispermaceae</taxon>
        <taxon>Menispermoideae</taxon>
        <taxon>Cissampelideae</taxon>
        <taxon>Stephania</taxon>
    </lineage>
</organism>
<evidence type="ECO:0000313" key="2">
    <source>
        <dbReference type="Proteomes" id="UP001419268"/>
    </source>
</evidence>
<reference evidence="1 2" key="1">
    <citation type="submission" date="2024-01" db="EMBL/GenBank/DDBJ databases">
        <title>Genome assemblies of Stephania.</title>
        <authorList>
            <person name="Yang L."/>
        </authorList>
    </citation>
    <scope>NUCLEOTIDE SEQUENCE [LARGE SCALE GENOMIC DNA]</scope>
    <source>
        <strain evidence="1">JXDWG</strain>
        <tissue evidence="1">Leaf</tissue>
    </source>
</reference>
<dbReference type="EMBL" id="JBBNAG010000004">
    <property type="protein sequence ID" value="KAK9141230.1"/>
    <property type="molecule type" value="Genomic_DNA"/>
</dbReference>
<name>A0AAP0JX18_9MAGN</name>
<protein>
    <submittedName>
        <fullName evidence="1">Uncharacterized protein</fullName>
    </submittedName>
</protein>
<accession>A0AAP0JX18</accession>